<evidence type="ECO:0000313" key="3">
    <source>
        <dbReference type="EMBL" id="QTD98776.1"/>
    </source>
</evidence>
<dbReference type="InterPro" id="IPR058712">
    <property type="entry name" value="SRA_ScoMcrA"/>
</dbReference>
<dbReference type="Pfam" id="PF26348">
    <property type="entry name" value="SRA_ScoMcrA"/>
    <property type="match status" value="1"/>
</dbReference>
<gene>
    <name evidence="3" type="ORF">S1361_15585</name>
</gene>
<reference evidence="3 4" key="1">
    <citation type="submission" date="2021-03" db="EMBL/GenBank/DDBJ databases">
        <title>Complete genome sequence of Streptomyces cyanogenus S136, producer of anticancer angucycline landomycin A.</title>
        <authorList>
            <person name="Hrab P."/>
            <person name="Ruckert C."/>
            <person name="Busche T."/>
            <person name="Ostash I."/>
            <person name="Kalinowski J."/>
            <person name="Fedorenko V."/>
            <person name="Yushchuk O."/>
            <person name="Ostash B."/>
        </authorList>
    </citation>
    <scope>NUCLEOTIDE SEQUENCE [LARGE SCALE GENOMIC DNA]</scope>
    <source>
        <strain evidence="3 4">S136</strain>
    </source>
</reference>
<dbReference type="EMBL" id="CP071839">
    <property type="protein sequence ID" value="QTD98776.1"/>
    <property type="molecule type" value="Genomic_DNA"/>
</dbReference>
<keyword evidence="4" id="KW-1185">Reference proteome</keyword>
<dbReference type="RefSeq" id="WP_208032455.1">
    <property type="nucleotide sequence ID" value="NZ_CP071839.1"/>
</dbReference>
<evidence type="ECO:0000313" key="4">
    <source>
        <dbReference type="Proteomes" id="UP000663908"/>
    </source>
</evidence>
<feature type="domain" description="ScoMcrA-like SRA" evidence="2">
    <location>
        <begin position="13"/>
        <end position="160"/>
    </location>
</feature>
<evidence type="ECO:0000256" key="1">
    <source>
        <dbReference type="SAM" id="MobiDB-lite"/>
    </source>
</evidence>
<evidence type="ECO:0000259" key="2">
    <source>
        <dbReference type="Pfam" id="PF26348"/>
    </source>
</evidence>
<feature type="region of interest" description="Disordered" evidence="1">
    <location>
        <begin position="190"/>
        <end position="214"/>
    </location>
</feature>
<proteinExistence type="predicted"/>
<name>A0ABX7TTK3_STRCY</name>
<sequence length="336" mass="37525">MGIPSITPGLLTTRADMDELFGGGSQGGILPSTITPNILIYVDHDSGKQYGYEDGWLAEEDDLGPIFEYTGQGTSGDQTFLGTKGSRNAAVLYHAEAGRSLRVFMAEGKVPGSKSGAKQQRYVGEFALDLKQPYTVREAKDQHHKPRRIIVFRLRPTGEYQRLPQDLVRPAEKTKAQRVLARVATTKLPEPKTTTAKKVAPRQKRAAESRRAAQPSLIAELRQSTLRNEYLQELIHRGHEVFAYQIKIAGTTTILTTDLYDATEHELYSVRGEGSREEVRIAIGQLKDYVRHIEPRPKLAALLPERPQDDLLDLLHTEGISVIYQGDHGYVRNTAR</sequence>
<organism evidence="3 4">
    <name type="scientific">Streptomyces cyanogenus</name>
    <dbReference type="NCBI Taxonomy" id="80860"/>
    <lineage>
        <taxon>Bacteria</taxon>
        <taxon>Bacillati</taxon>
        <taxon>Actinomycetota</taxon>
        <taxon>Actinomycetes</taxon>
        <taxon>Kitasatosporales</taxon>
        <taxon>Streptomycetaceae</taxon>
        <taxon>Streptomyces</taxon>
    </lineage>
</organism>
<accession>A0ABX7TTK3</accession>
<protein>
    <recommendedName>
        <fullName evidence="2">ScoMcrA-like SRA domain-containing protein</fullName>
    </recommendedName>
</protein>
<dbReference type="Proteomes" id="UP000663908">
    <property type="component" value="Chromosome"/>
</dbReference>